<evidence type="ECO:0000313" key="1">
    <source>
        <dbReference type="EMBL" id="ELR63121.1"/>
    </source>
</evidence>
<comment type="caution">
    <text evidence="1">The sequence shown here is derived from an EMBL/GenBank/DDBJ whole genome shotgun (WGS) entry which is preliminary data.</text>
</comment>
<reference evidence="1 2" key="1">
    <citation type="submission" date="2012-12" db="EMBL/GenBank/DDBJ databases">
        <title>Genome Assembly of Photobacterium sp. AK15.</title>
        <authorList>
            <person name="Khatri I."/>
            <person name="Vaidya B."/>
            <person name="Srinivas T.N.R."/>
            <person name="Subramanian S."/>
            <person name="Pinnaka A."/>
        </authorList>
    </citation>
    <scope>NUCLEOTIDE SEQUENCE [LARGE SCALE GENOMIC DNA]</scope>
    <source>
        <strain evidence="1 2">AK15</strain>
    </source>
</reference>
<gene>
    <name evidence="1" type="ORF">C942_04063</name>
</gene>
<dbReference type="PATRIC" id="fig|1056511.3.peg.4876"/>
<keyword evidence="2" id="KW-1185">Reference proteome</keyword>
<name>L8J2Z0_9GAMM</name>
<accession>L8J2Z0</accession>
<evidence type="ECO:0000313" key="2">
    <source>
        <dbReference type="Proteomes" id="UP000011134"/>
    </source>
</evidence>
<sequence length="51" mass="5923">MHHLLSVTKINLFSCFSIALKGHQQRKKTGNYPTEKHKFTTVHLIFVKLSN</sequence>
<dbReference type="AlphaFoldDB" id="L8J2Z0"/>
<protein>
    <submittedName>
        <fullName evidence="1">Uncharacterized protein</fullName>
    </submittedName>
</protein>
<dbReference type="EMBL" id="AMZO01000055">
    <property type="protein sequence ID" value="ELR63121.1"/>
    <property type="molecule type" value="Genomic_DNA"/>
</dbReference>
<proteinExistence type="predicted"/>
<dbReference type="Proteomes" id="UP000011134">
    <property type="component" value="Unassembled WGS sequence"/>
</dbReference>
<organism evidence="1 2">
    <name type="scientific">Photobacterium marinum</name>
    <dbReference type="NCBI Taxonomy" id="1056511"/>
    <lineage>
        <taxon>Bacteria</taxon>
        <taxon>Pseudomonadati</taxon>
        <taxon>Pseudomonadota</taxon>
        <taxon>Gammaproteobacteria</taxon>
        <taxon>Vibrionales</taxon>
        <taxon>Vibrionaceae</taxon>
        <taxon>Photobacterium</taxon>
    </lineage>
</organism>